<keyword evidence="4" id="KW-1185">Reference proteome</keyword>
<comment type="caution">
    <text evidence="3">The sequence shown here is derived from an EMBL/GenBank/DDBJ whole genome shotgun (WGS) entry which is preliminary data.</text>
</comment>
<dbReference type="Pfam" id="PF20151">
    <property type="entry name" value="DUF6533"/>
    <property type="match status" value="1"/>
</dbReference>
<proteinExistence type="predicted"/>
<organism evidence="3 4">
    <name type="scientific">Collybia nuda</name>
    <dbReference type="NCBI Taxonomy" id="64659"/>
    <lineage>
        <taxon>Eukaryota</taxon>
        <taxon>Fungi</taxon>
        <taxon>Dikarya</taxon>
        <taxon>Basidiomycota</taxon>
        <taxon>Agaricomycotina</taxon>
        <taxon>Agaricomycetes</taxon>
        <taxon>Agaricomycetidae</taxon>
        <taxon>Agaricales</taxon>
        <taxon>Tricholomatineae</taxon>
        <taxon>Clitocybaceae</taxon>
        <taxon>Collybia</taxon>
    </lineage>
</organism>
<keyword evidence="1" id="KW-0812">Transmembrane</keyword>
<keyword evidence="1" id="KW-0472">Membrane</keyword>
<dbReference type="OrthoDB" id="3242409at2759"/>
<evidence type="ECO:0000313" key="3">
    <source>
        <dbReference type="EMBL" id="KAF9456971.1"/>
    </source>
</evidence>
<reference evidence="3" key="1">
    <citation type="submission" date="2020-11" db="EMBL/GenBank/DDBJ databases">
        <authorList>
            <consortium name="DOE Joint Genome Institute"/>
            <person name="Ahrendt S."/>
            <person name="Riley R."/>
            <person name="Andreopoulos W."/>
            <person name="Labutti K."/>
            <person name="Pangilinan J."/>
            <person name="Ruiz-Duenas F.J."/>
            <person name="Barrasa J.M."/>
            <person name="Sanchez-Garcia M."/>
            <person name="Camarero S."/>
            <person name="Miyauchi S."/>
            <person name="Serrano A."/>
            <person name="Linde D."/>
            <person name="Babiker R."/>
            <person name="Drula E."/>
            <person name="Ayuso-Fernandez I."/>
            <person name="Pacheco R."/>
            <person name="Padilla G."/>
            <person name="Ferreira P."/>
            <person name="Barriuso J."/>
            <person name="Kellner H."/>
            <person name="Castanera R."/>
            <person name="Alfaro M."/>
            <person name="Ramirez L."/>
            <person name="Pisabarro A.G."/>
            <person name="Kuo A."/>
            <person name="Tritt A."/>
            <person name="Lipzen A."/>
            <person name="He G."/>
            <person name="Yan M."/>
            <person name="Ng V."/>
            <person name="Cullen D."/>
            <person name="Martin F."/>
            <person name="Rosso M.-N."/>
            <person name="Henrissat B."/>
            <person name="Hibbett D."/>
            <person name="Martinez A.T."/>
            <person name="Grigoriev I.V."/>
        </authorList>
    </citation>
    <scope>NUCLEOTIDE SEQUENCE</scope>
    <source>
        <strain evidence="3">CBS 247.69</strain>
    </source>
</reference>
<feature type="domain" description="DUF6533" evidence="2">
    <location>
        <begin position="31"/>
        <end position="61"/>
    </location>
</feature>
<evidence type="ECO:0000259" key="2">
    <source>
        <dbReference type="Pfam" id="PF20151"/>
    </source>
</evidence>
<feature type="transmembrane region" description="Helical" evidence="1">
    <location>
        <begin position="28"/>
        <end position="48"/>
    </location>
</feature>
<sequence length="65" mass="7759">MTTNDKSPLQIVDPRSENLFSDFQSLQLMIYLVLSSFVVLVYDHILTIKDEVQYIWKHRWTPCEL</sequence>
<evidence type="ECO:0000256" key="1">
    <source>
        <dbReference type="SAM" id="Phobius"/>
    </source>
</evidence>
<gene>
    <name evidence="3" type="ORF">BDZ94DRAFT_1314629</name>
</gene>
<dbReference type="InterPro" id="IPR045340">
    <property type="entry name" value="DUF6533"/>
</dbReference>
<dbReference type="EMBL" id="MU150393">
    <property type="protein sequence ID" value="KAF9456971.1"/>
    <property type="molecule type" value="Genomic_DNA"/>
</dbReference>
<evidence type="ECO:0000313" key="4">
    <source>
        <dbReference type="Proteomes" id="UP000807353"/>
    </source>
</evidence>
<keyword evidence="1" id="KW-1133">Transmembrane helix</keyword>
<name>A0A9P5XWG2_9AGAR</name>
<dbReference type="AlphaFoldDB" id="A0A9P5XWG2"/>
<accession>A0A9P5XWG2</accession>
<protein>
    <recommendedName>
        <fullName evidence="2">DUF6533 domain-containing protein</fullName>
    </recommendedName>
</protein>
<dbReference type="Proteomes" id="UP000807353">
    <property type="component" value="Unassembled WGS sequence"/>
</dbReference>